<evidence type="ECO:0000256" key="8">
    <source>
        <dbReference type="ARBA" id="ARBA00049339"/>
    </source>
</evidence>
<sequence length="584" mass="62144">MAGLLALLAARLQPAFDGVAPGADPVLRPSSQAGVDFQANGALPLAKRLGRPAAEVAAEIVAGGDLGDVCAKVEASAKGFINLTLADEWLAGTVAALAADPRLGRSTAGRPLTVVVDYSAPNVAKEMHAGHVRTTIIGDALCRLLGDAGHRVIRENHVGDWGTQFGMLIEYLVDAGEAGSEELSVGDLDGFYRQARAAFDGSEEFRERSRRRVVALQSGDPETMRLWHQLVDQSMEYFAAVYRRLGVLLQPEDVVGESFYNDLLPGVVADLEAKGLLVESEGARCVFPAGFTNRDGDPLPLIVQKSDGGYNYATTDLAALRDRFGRLGADRALYVVGAPQALHFEMVFAVGRAAGWVPAGKEPVHVAFGSMLGTDRKMFRTRAGDTVKLAELVDEAVQRAASAVAAKNPELPADEARLVAEDVGIGALKYADLSTDRTRDYVFDWDRMLAFEGNTAPYLQYAHARIRSIFRRAGRDADRVLASAGAVAAGGALSLAEPEERALAVAVLGFDTAVAATLESYSPHKLCSYLFDLAGTFTAFYERCPVLRADDPALRESRLLLSACAAAVLEAGLGLLGIAAPARM</sequence>
<evidence type="ECO:0000256" key="7">
    <source>
        <dbReference type="ARBA" id="ARBA00023146"/>
    </source>
</evidence>
<dbReference type="InterPro" id="IPR014729">
    <property type="entry name" value="Rossmann-like_a/b/a_fold"/>
</dbReference>
<dbReference type="Pfam" id="PF00750">
    <property type="entry name" value="tRNA-synt_1d"/>
    <property type="match status" value="1"/>
</dbReference>
<keyword evidence="3 9" id="KW-0436">Ligase</keyword>
<proteinExistence type="inferred from homology"/>
<dbReference type="SMART" id="SM01016">
    <property type="entry name" value="Arg_tRNA_synt_N"/>
    <property type="match status" value="1"/>
</dbReference>
<dbReference type="CDD" id="cd07956">
    <property type="entry name" value="Anticodon_Ia_Arg"/>
    <property type="match status" value="1"/>
</dbReference>
<evidence type="ECO:0000256" key="10">
    <source>
        <dbReference type="RuleBase" id="RU363038"/>
    </source>
</evidence>
<evidence type="ECO:0000256" key="3">
    <source>
        <dbReference type="ARBA" id="ARBA00022598"/>
    </source>
</evidence>
<dbReference type="NCBIfam" id="TIGR00456">
    <property type="entry name" value="argS"/>
    <property type="match status" value="1"/>
</dbReference>
<dbReference type="Gene3D" id="1.10.730.10">
    <property type="entry name" value="Isoleucyl-tRNA Synthetase, Domain 1"/>
    <property type="match status" value="1"/>
</dbReference>
<dbReference type="Gene3D" id="3.30.1360.70">
    <property type="entry name" value="Arginyl tRNA synthetase N-terminal domain"/>
    <property type="match status" value="1"/>
</dbReference>
<dbReference type="Gene3D" id="3.40.50.620">
    <property type="entry name" value="HUPs"/>
    <property type="match status" value="1"/>
</dbReference>
<dbReference type="InterPro" id="IPR009080">
    <property type="entry name" value="tRNAsynth_Ia_anticodon-bd"/>
</dbReference>
<dbReference type="GO" id="GO:0004814">
    <property type="term" value="F:arginine-tRNA ligase activity"/>
    <property type="evidence" value="ECO:0007669"/>
    <property type="project" value="UniProtKB-EC"/>
</dbReference>
<accession>A0ABW9QUH4</accession>
<dbReference type="PANTHER" id="PTHR11956">
    <property type="entry name" value="ARGINYL-TRNA SYNTHETASE"/>
    <property type="match status" value="1"/>
</dbReference>
<comment type="caution">
    <text evidence="9">Lacks conserved residue(s) required for the propagation of feature annotation.</text>
</comment>
<evidence type="ECO:0000313" key="13">
    <source>
        <dbReference type="EMBL" id="MST32996.1"/>
    </source>
</evidence>
<evidence type="ECO:0000256" key="4">
    <source>
        <dbReference type="ARBA" id="ARBA00022741"/>
    </source>
</evidence>
<dbReference type="CDD" id="cd00671">
    <property type="entry name" value="ArgRS_core"/>
    <property type="match status" value="1"/>
</dbReference>
<feature type="domain" description="Arginyl tRNA synthetase N-terminal" evidence="12">
    <location>
        <begin position="2"/>
        <end position="85"/>
    </location>
</feature>
<evidence type="ECO:0000259" key="11">
    <source>
        <dbReference type="SMART" id="SM00836"/>
    </source>
</evidence>
<dbReference type="InterPro" id="IPR001412">
    <property type="entry name" value="aa-tRNA-synth_I_CS"/>
</dbReference>
<evidence type="ECO:0000259" key="12">
    <source>
        <dbReference type="SMART" id="SM01016"/>
    </source>
</evidence>
<dbReference type="HAMAP" id="MF_00123">
    <property type="entry name" value="Arg_tRNA_synth"/>
    <property type="match status" value="1"/>
</dbReference>
<dbReference type="Proteomes" id="UP000437736">
    <property type="component" value="Unassembled WGS sequence"/>
</dbReference>
<dbReference type="EC" id="6.1.1.19" evidence="9"/>
<comment type="subunit">
    <text evidence="9">Monomer.</text>
</comment>
<dbReference type="Pfam" id="PF03485">
    <property type="entry name" value="Arg_tRNA_synt_N"/>
    <property type="match status" value="1"/>
</dbReference>
<keyword evidence="14" id="KW-1185">Reference proteome</keyword>
<evidence type="ECO:0000256" key="2">
    <source>
        <dbReference type="ARBA" id="ARBA00022490"/>
    </source>
</evidence>
<dbReference type="InterPro" id="IPR036695">
    <property type="entry name" value="Arg-tRNA-synth_N_sf"/>
</dbReference>
<keyword evidence="6 9" id="KW-0648">Protein biosynthesis</keyword>
<dbReference type="Pfam" id="PF05746">
    <property type="entry name" value="DALR_1"/>
    <property type="match status" value="1"/>
</dbReference>
<keyword evidence="7 9" id="KW-0030">Aminoacyl-tRNA synthetase</keyword>
<dbReference type="SUPFAM" id="SSF52374">
    <property type="entry name" value="Nucleotidylyl transferase"/>
    <property type="match status" value="1"/>
</dbReference>
<dbReference type="InterPro" id="IPR035684">
    <property type="entry name" value="ArgRS_core"/>
</dbReference>
<gene>
    <name evidence="9 13" type="primary">argS</name>
    <name evidence="13" type="ORF">GHK86_09730</name>
</gene>
<keyword evidence="4 9" id="KW-0547">Nucleotide-binding</keyword>
<dbReference type="PROSITE" id="PS00178">
    <property type="entry name" value="AA_TRNA_LIGASE_I"/>
    <property type="match status" value="1"/>
</dbReference>
<dbReference type="SUPFAM" id="SSF47323">
    <property type="entry name" value="Anticodon-binding domain of a subclass of class I aminoacyl-tRNA synthetases"/>
    <property type="match status" value="1"/>
</dbReference>
<comment type="caution">
    <text evidence="13">The sequence shown here is derived from an EMBL/GenBank/DDBJ whole genome shotgun (WGS) entry which is preliminary data.</text>
</comment>
<evidence type="ECO:0000256" key="6">
    <source>
        <dbReference type="ARBA" id="ARBA00022917"/>
    </source>
</evidence>
<name>A0ABW9QUH4_9ACTN</name>
<keyword evidence="2 9" id="KW-0963">Cytoplasm</keyword>
<dbReference type="EMBL" id="WJHE01000449">
    <property type="protein sequence ID" value="MST32996.1"/>
    <property type="molecule type" value="Genomic_DNA"/>
</dbReference>
<dbReference type="InterPro" id="IPR005148">
    <property type="entry name" value="Arg-tRNA-synth_N"/>
</dbReference>
<reference evidence="13 14" key="1">
    <citation type="submission" date="2019-11" db="EMBL/GenBank/DDBJ databases">
        <title>Acidiferrimicrobium australis gen. nov., sp. nov., an acidophilic and obligately heterotrophic, member of the Actinobacteria that catalyses dissimilatory oxido- reduction of iron isolated from metal-rich acidic water in Chile.</title>
        <authorList>
            <person name="Gonzalez D."/>
            <person name="Huber K."/>
            <person name="Hedrich S."/>
            <person name="Rojas-Villalobos C."/>
            <person name="Quatrini R."/>
            <person name="Dinamarca M.A."/>
            <person name="Schwarz A."/>
            <person name="Canales C."/>
            <person name="Nancucheo I."/>
        </authorList>
    </citation>
    <scope>NUCLEOTIDE SEQUENCE [LARGE SCALE GENOMIC DNA]</scope>
    <source>
        <strain evidence="13 14">USS-CCA1</strain>
    </source>
</reference>
<dbReference type="PANTHER" id="PTHR11956:SF5">
    <property type="entry name" value="ARGININE--TRNA LIGASE, CYTOPLASMIC"/>
    <property type="match status" value="1"/>
</dbReference>
<feature type="domain" description="DALR anticodon binding" evidence="11">
    <location>
        <begin position="459"/>
        <end position="584"/>
    </location>
</feature>
<dbReference type="PRINTS" id="PR01038">
    <property type="entry name" value="TRNASYNTHARG"/>
</dbReference>
<evidence type="ECO:0000256" key="1">
    <source>
        <dbReference type="ARBA" id="ARBA00005594"/>
    </source>
</evidence>
<comment type="similarity">
    <text evidence="1 9 10">Belongs to the class-I aminoacyl-tRNA synthetase family.</text>
</comment>
<comment type="subcellular location">
    <subcellularLocation>
        <location evidence="9">Cytoplasm</location>
    </subcellularLocation>
</comment>
<organism evidence="13 14">
    <name type="scientific">Acidiferrimicrobium australe</name>
    <dbReference type="NCBI Taxonomy" id="2664430"/>
    <lineage>
        <taxon>Bacteria</taxon>
        <taxon>Bacillati</taxon>
        <taxon>Actinomycetota</taxon>
        <taxon>Acidimicrobiia</taxon>
        <taxon>Acidimicrobiales</taxon>
        <taxon>Acidimicrobiaceae</taxon>
        <taxon>Acidiferrimicrobium</taxon>
    </lineage>
</organism>
<dbReference type="InterPro" id="IPR008909">
    <property type="entry name" value="DALR_anticod-bd"/>
</dbReference>
<dbReference type="InterPro" id="IPR001278">
    <property type="entry name" value="Arg-tRNA-ligase"/>
</dbReference>
<dbReference type="SMART" id="SM00836">
    <property type="entry name" value="DALR_1"/>
    <property type="match status" value="1"/>
</dbReference>
<protein>
    <recommendedName>
        <fullName evidence="9">Arginine--tRNA ligase</fullName>
        <ecNumber evidence="9">6.1.1.19</ecNumber>
    </recommendedName>
    <alternativeName>
        <fullName evidence="9">Arginyl-tRNA synthetase</fullName>
        <shortName evidence="9">ArgRS</shortName>
    </alternativeName>
</protein>
<keyword evidence="5 9" id="KW-0067">ATP-binding</keyword>
<evidence type="ECO:0000256" key="5">
    <source>
        <dbReference type="ARBA" id="ARBA00022840"/>
    </source>
</evidence>
<dbReference type="SUPFAM" id="SSF55190">
    <property type="entry name" value="Arginyl-tRNA synthetase (ArgRS), N-terminal 'additional' domain"/>
    <property type="match status" value="1"/>
</dbReference>
<evidence type="ECO:0000313" key="14">
    <source>
        <dbReference type="Proteomes" id="UP000437736"/>
    </source>
</evidence>
<evidence type="ECO:0000256" key="9">
    <source>
        <dbReference type="HAMAP-Rule" id="MF_00123"/>
    </source>
</evidence>
<comment type="catalytic activity">
    <reaction evidence="8 9">
        <text>tRNA(Arg) + L-arginine + ATP = L-arginyl-tRNA(Arg) + AMP + diphosphate</text>
        <dbReference type="Rhea" id="RHEA:20301"/>
        <dbReference type="Rhea" id="RHEA-COMP:9658"/>
        <dbReference type="Rhea" id="RHEA-COMP:9673"/>
        <dbReference type="ChEBI" id="CHEBI:30616"/>
        <dbReference type="ChEBI" id="CHEBI:32682"/>
        <dbReference type="ChEBI" id="CHEBI:33019"/>
        <dbReference type="ChEBI" id="CHEBI:78442"/>
        <dbReference type="ChEBI" id="CHEBI:78513"/>
        <dbReference type="ChEBI" id="CHEBI:456215"/>
        <dbReference type="EC" id="6.1.1.19"/>
    </reaction>
</comment>